<protein>
    <recommendedName>
        <fullName evidence="3">DUF4178 domain-containing protein</fullName>
    </recommendedName>
</protein>
<dbReference type="RefSeq" id="WP_166139209.1">
    <property type="nucleotide sequence ID" value="NZ_JAAOBY010000016.1"/>
</dbReference>
<evidence type="ECO:0008006" key="3">
    <source>
        <dbReference type="Google" id="ProtNLM"/>
    </source>
</evidence>
<organism evidence="1 2">
    <name type="scientific">Flavobacterium turcicum</name>
    <dbReference type="NCBI Taxonomy" id="2764718"/>
    <lineage>
        <taxon>Bacteria</taxon>
        <taxon>Pseudomonadati</taxon>
        <taxon>Bacteroidota</taxon>
        <taxon>Flavobacteriia</taxon>
        <taxon>Flavobacteriales</taxon>
        <taxon>Flavobacteriaceae</taxon>
        <taxon>Flavobacterium</taxon>
    </lineage>
</organism>
<dbReference type="EMBL" id="JACRUM010000017">
    <property type="protein sequence ID" value="MBC5864685.1"/>
    <property type="molecule type" value="Genomic_DNA"/>
</dbReference>
<gene>
    <name evidence="1" type="ORF">H8R26_14750</name>
</gene>
<name>A0ABR7JK20_9FLAO</name>
<evidence type="ECO:0000313" key="2">
    <source>
        <dbReference type="Proteomes" id="UP000621670"/>
    </source>
</evidence>
<sequence length="165" mass="19692">MKLNWIDKIFGEKINSKTVEKIQSQKIDYIQLTTDWNADPVSPEIELSLDGENLIMDIYLNHYVFENFKEGDKAKILFKNCAEYSLNTCNDEGYYYGQYRTNPNKLPWGQFYEIKSGLDRNMPNPIVKIDSNNFYTKHFIFFFKDETFECLASEYELEFYNENEK</sequence>
<keyword evidence="2" id="KW-1185">Reference proteome</keyword>
<dbReference type="Proteomes" id="UP000621670">
    <property type="component" value="Unassembled WGS sequence"/>
</dbReference>
<accession>A0ABR7JK20</accession>
<proteinExistence type="predicted"/>
<comment type="caution">
    <text evidence="1">The sequence shown here is derived from an EMBL/GenBank/DDBJ whole genome shotgun (WGS) entry which is preliminary data.</text>
</comment>
<reference evidence="1 2" key="1">
    <citation type="submission" date="2020-08" db="EMBL/GenBank/DDBJ databases">
        <title>Description of novel Flavobacterium F-400 isolate.</title>
        <authorList>
            <person name="Saticioglu I."/>
            <person name="Duman M."/>
            <person name="Altun S."/>
        </authorList>
    </citation>
    <scope>NUCLEOTIDE SEQUENCE [LARGE SCALE GENOMIC DNA]</scope>
    <source>
        <strain evidence="1 2">F-400</strain>
    </source>
</reference>
<evidence type="ECO:0000313" key="1">
    <source>
        <dbReference type="EMBL" id="MBC5864685.1"/>
    </source>
</evidence>